<dbReference type="InterPro" id="IPR009081">
    <property type="entry name" value="PP-bd_ACP"/>
</dbReference>
<evidence type="ECO:0000259" key="1">
    <source>
        <dbReference type="PROSITE" id="PS50075"/>
    </source>
</evidence>
<accession>A0A0D0TNU1</accession>
<reference evidence="2 3" key="1">
    <citation type="submission" date="2015-01" db="EMBL/GenBank/DDBJ databases">
        <title>Genome sequence of the beneficial rhizobacterium Pseudomonas fluorescens 2-79.</title>
        <authorList>
            <person name="Thuermer A."/>
            <person name="Daniel R."/>
        </authorList>
    </citation>
    <scope>NUCLEOTIDE SEQUENCE [LARGE SCALE GENOMIC DNA]</scope>
    <source>
        <strain evidence="2 3">2-79</strain>
    </source>
</reference>
<name>A0A0D0TNU1_PSEFL</name>
<dbReference type="InterPro" id="IPR036736">
    <property type="entry name" value="ACP-like_sf"/>
</dbReference>
<dbReference type="Pfam" id="PF00550">
    <property type="entry name" value="PP-binding"/>
    <property type="match status" value="1"/>
</dbReference>
<evidence type="ECO:0000313" key="3">
    <source>
        <dbReference type="Proteomes" id="UP000032210"/>
    </source>
</evidence>
<evidence type="ECO:0000313" key="2">
    <source>
        <dbReference type="EMBL" id="KIR22545.1"/>
    </source>
</evidence>
<dbReference type="EMBL" id="JXCQ01000013">
    <property type="protein sequence ID" value="KIR22545.1"/>
    <property type="molecule type" value="Genomic_DNA"/>
</dbReference>
<organism evidence="2 3">
    <name type="scientific">Pseudomonas fluorescens</name>
    <dbReference type="NCBI Taxonomy" id="294"/>
    <lineage>
        <taxon>Bacteria</taxon>
        <taxon>Pseudomonadati</taxon>
        <taxon>Pseudomonadota</taxon>
        <taxon>Gammaproteobacteria</taxon>
        <taxon>Pseudomonadales</taxon>
        <taxon>Pseudomonadaceae</taxon>
        <taxon>Pseudomonas</taxon>
    </lineage>
</organism>
<dbReference type="PROSITE" id="PS50075">
    <property type="entry name" value="CARRIER"/>
    <property type="match status" value="1"/>
</dbReference>
<dbReference type="RefSeq" id="WP_043048237.1">
    <property type="nucleotide sequence ID" value="NZ_JXCQ01000013.1"/>
</dbReference>
<proteinExistence type="predicted"/>
<gene>
    <name evidence="2" type="primary">acpP_3</name>
    <name evidence="2" type="ORF">PFLU3_20450</name>
</gene>
<dbReference type="Proteomes" id="UP000032210">
    <property type="component" value="Unassembled WGS sequence"/>
</dbReference>
<sequence length="79" mass="8997">MPLAMEEKLFMLLSDYAKVPREKISVHSRMQDFAEDSLAITELSFKLRKAFEVPIADEDLDPLETVGELIELVDTRLAS</sequence>
<comment type="caution">
    <text evidence="2">The sequence shown here is derived from an EMBL/GenBank/DDBJ whole genome shotgun (WGS) entry which is preliminary data.</text>
</comment>
<dbReference type="SUPFAM" id="SSF47336">
    <property type="entry name" value="ACP-like"/>
    <property type="match status" value="1"/>
</dbReference>
<dbReference type="Gene3D" id="1.10.1200.10">
    <property type="entry name" value="ACP-like"/>
    <property type="match status" value="1"/>
</dbReference>
<dbReference type="AlphaFoldDB" id="A0A0D0TNU1"/>
<dbReference type="PATRIC" id="fig|294.125.peg.2095"/>
<protein>
    <submittedName>
        <fullName evidence="2">AcpP_3 protein</fullName>
    </submittedName>
</protein>
<feature type="domain" description="Carrier" evidence="1">
    <location>
        <begin position="3"/>
        <end position="77"/>
    </location>
</feature>